<dbReference type="RefSeq" id="WP_005006717.1">
    <property type="nucleotide sequence ID" value="NZ_HG422173.1"/>
</dbReference>
<dbReference type="Proteomes" id="UP000011704">
    <property type="component" value="Unassembled WGS sequence"/>
</dbReference>
<feature type="compositionally biased region" description="Basic residues" evidence="1">
    <location>
        <begin position="59"/>
        <end position="80"/>
    </location>
</feature>
<evidence type="ECO:0000313" key="2">
    <source>
        <dbReference type="EMBL" id="CCQ89860.1"/>
    </source>
</evidence>
<reference evidence="2 3" key="1">
    <citation type="journal article" date="2013" name="Front. Microbiol.">
        <title>The genome of Nitrospina gracilis illuminates the metabolism and evolution of the major marine nitrite oxidizer.</title>
        <authorList>
            <person name="Luecker S."/>
            <person name="Nowka B."/>
            <person name="Rattei T."/>
            <person name="Spieck E."/>
            <person name="and Daims H."/>
        </authorList>
    </citation>
    <scope>NUCLEOTIDE SEQUENCE [LARGE SCALE GENOMIC DNA]</scope>
    <source>
        <strain evidence="2 3">3/211</strain>
    </source>
</reference>
<dbReference type="EMBL" id="CAQJ01000019">
    <property type="protein sequence ID" value="CCQ89860.1"/>
    <property type="molecule type" value="Genomic_DNA"/>
</dbReference>
<proteinExistence type="predicted"/>
<dbReference type="AlphaFoldDB" id="M1YW34"/>
<dbReference type="InParanoid" id="M1YW34"/>
<feature type="compositionally biased region" description="Basic and acidic residues" evidence="1">
    <location>
        <begin position="39"/>
        <end position="58"/>
    </location>
</feature>
<protein>
    <submittedName>
        <fullName evidence="2">Uncharacterized protein</fullName>
    </submittedName>
</protein>
<sequence length="80" mass="9489">MRFPIKPPPKIKQYVVLSLGLHLAAFTAYQMIPPGPPEAPEHPPVKVKYVPKEPEEKKKNRRRWWTRSSRRKRNRLSHPN</sequence>
<evidence type="ECO:0000313" key="3">
    <source>
        <dbReference type="Proteomes" id="UP000011704"/>
    </source>
</evidence>
<dbReference type="HOGENOM" id="CLU_2586117_0_0_0"/>
<evidence type="ECO:0000256" key="1">
    <source>
        <dbReference type="SAM" id="MobiDB-lite"/>
    </source>
</evidence>
<keyword evidence="3" id="KW-1185">Reference proteome</keyword>
<feature type="region of interest" description="Disordered" evidence="1">
    <location>
        <begin position="32"/>
        <end position="80"/>
    </location>
</feature>
<gene>
    <name evidence="2" type="ORF">NITGR_170117</name>
</gene>
<organism evidence="2 3">
    <name type="scientific">Nitrospina gracilis (strain 3/211)</name>
    <dbReference type="NCBI Taxonomy" id="1266370"/>
    <lineage>
        <taxon>Bacteria</taxon>
        <taxon>Pseudomonadati</taxon>
        <taxon>Nitrospinota/Tectimicrobiota group</taxon>
        <taxon>Nitrospinota</taxon>
        <taxon>Nitrospinia</taxon>
        <taxon>Nitrospinales</taxon>
        <taxon>Nitrospinaceae</taxon>
        <taxon>Nitrospina</taxon>
    </lineage>
</organism>
<dbReference type="STRING" id="1266370.NITGR_170117"/>
<name>M1YW34_NITG3</name>
<comment type="caution">
    <text evidence="2">The sequence shown here is derived from an EMBL/GenBank/DDBJ whole genome shotgun (WGS) entry which is preliminary data.</text>
</comment>
<accession>M1YW34</accession>